<gene>
    <name evidence="3" type="ORF">NF867_13635</name>
</gene>
<dbReference type="Proteomes" id="UP001155182">
    <property type="component" value="Unassembled WGS sequence"/>
</dbReference>
<dbReference type="EMBL" id="JAMWYS010000046">
    <property type="protein sequence ID" value="MCO4293901.1"/>
    <property type="molecule type" value="Genomic_DNA"/>
</dbReference>
<dbReference type="InterPro" id="IPR027843">
    <property type="entry name" value="DUF4440"/>
</dbReference>
<dbReference type="InterPro" id="IPR032710">
    <property type="entry name" value="NTF2-like_dom_sf"/>
</dbReference>
<sequence length="165" mass="19041">MKTRILILFILFAWSAKGQIPTAYPSDEKQLYKVLFSLDSSLFATAYTCHPEITQKFFTDDMEFYHDKGGITISKAAFIANLKKNFCDPNREVGLKRVLVPVTMKVYPMGNYGAVQTGEHYFYEVYKDGTEKRVGIAKFTHLWMFKDGVWRISRVISYDHQPASN</sequence>
<comment type="caution">
    <text evidence="3">The sequence shown here is derived from an EMBL/GenBank/DDBJ whole genome shotgun (WGS) entry which is preliminary data.</text>
</comment>
<dbReference type="Pfam" id="PF14534">
    <property type="entry name" value="DUF4440"/>
    <property type="match status" value="1"/>
</dbReference>
<keyword evidence="4" id="KW-1185">Reference proteome</keyword>
<accession>A0A9X2F419</accession>
<feature type="domain" description="DUF4440" evidence="2">
    <location>
        <begin position="38"/>
        <end position="152"/>
    </location>
</feature>
<evidence type="ECO:0000256" key="1">
    <source>
        <dbReference type="SAM" id="SignalP"/>
    </source>
</evidence>
<proteinExistence type="predicted"/>
<protein>
    <submittedName>
        <fullName evidence="3">Nuclear transport factor 2 family protein</fullName>
    </submittedName>
</protein>
<evidence type="ECO:0000259" key="2">
    <source>
        <dbReference type="Pfam" id="PF14534"/>
    </source>
</evidence>
<reference evidence="3" key="1">
    <citation type="submission" date="2022-06" db="EMBL/GenBank/DDBJ databases">
        <title>Solitalea sp. MAHUQ-68 isolated from rhizospheric soil.</title>
        <authorList>
            <person name="Huq M.A."/>
        </authorList>
    </citation>
    <scope>NUCLEOTIDE SEQUENCE</scope>
    <source>
        <strain evidence="3">MAHUQ-68</strain>
    </source>
</reference>
<keyword evidence="1" id="KW-0732">Signal</keyword>
<name>A0A9X2F419_9SPHI</name>
<dbReference type="RefSeq" id="WP_252588591.1">
    <property type="nucleotide sequence ID" value="NZ_JAMWYS010000046.1"/>
</dbReference>
<dbReference type="SUPFAM" id="SSF54427">
    <property type="entry name" value="NTF2-like"/>
    <property type="match status" value="1"/>
</dbReference>
<feature type="chain" id="PRO_5040842889" evidence="1">
    <location>
        <begin position="19"/>
        <end position="165"/>
    </location>
</feature>
<dbReference type="Gene3D" id="3.10.450.50">
    <property type="match status" value="1"/>
</dbReference>
<dbReference type="AlphaFoldDB" id="A0A9X2F419"/>
<organism evidence="3 4">
    <name type="scientific">Solitalea agri</name>
    <dbReference type="NCBI Taxonomy" id="2953739"/>
    <lineage>
        <taxon>Bacteria</taxon>
        <taxon>Pseudomonadati</taxon>
        <taxon>Bacteroidota</taxon>
        <taxon>Sphingobacteriia</taxon>
        <taxon>Sphingobacteriales</taxon>
        <taxon>Sphingobacteriaceae</taxon>
        <taxon>Solitalea</taxon>
    </lineage>
</organism>
<evidence type="ECO:0000313" key="3">
    <source>
        <dbReference type="EMBL" id="MCO4293901.1"/>
    </source>
</evidence>
<evidence type="ECO:0000313" key="4">
    <source>
        <dbReference type="Proteomes" id="UP001155182"/>
    </source>
</evidence>
<feature type="signal peptide" evidence="1">
    <location>
        <begin position="1"/>
        <end position="18"/>
    </location>
</feature>